<evidence type="ECO:0000256" key="2">
    <source>
        <dbReference type="ARBA" id="ARBA00022448"/>
    </source>
</evidence>
<evidence type="ECO:0000256" key="8">
    <source>
        <dbReference type="RuleBase" id="RU363032"/>
    </source>
</evidence>
<dbReference type="InterPro" id="IPR043429">
    <property type="entry name" value="ArtM/GltK/GlnP/TcyL/YhdX-like"/>
</dbReference>
<evidence type="ECO:0000256" key="6">
    <source>
        <dbReference type="ARBA" id="ARBA00022989"/>
    </source>
</evidence>
<evidence type="ECO:0000256" key="3">
    <source>
        <dbReference type="ARBA" id="ARBA00022475"/>
    </source>
</evidence>
<keyword evidence="4 8" id="KW-0812">Transmembrane</keyword>
<dbReference type="PANTHER" id="PTHR30614:SF0">
    <property type="entry name" value="L-CYSTINE TRANSPORT SYSTEM PERMEASE PROTEIN TCYL"/>
    <property type="match status" value="1"/>
</dbReference>
<comment type="caution">
    <text evidence="10">The sequence shown here is derived from an EMBL/GenBank/DDBJ whole genome shotgun (WGS) entry which is preliminary data.</text>
</comment>
<feature type="transmembrane region" description="Helical" evidence="8">
    <location>
        <begin position="171"/>
        <end position="194"/>
    </location>
</feature>
<keyword evidence="2 8" id="KW-0813">Transport</keyword>
<feature type="transmembrane region" description="Helical" evidence="8">
    <location>
        <begin position="38"/>
        <end position="62"/>
    </location>
</feature>
<dbReference type="NCBIfam" id="TIGR01726">
    <property type="entry name" value="HEQRo_perm_3TM"/>
    <property type="match status" value="1"/>
</dbReference>
<dbReference type="InterPro" id="IPR000515">
    <property type="entry name" value="MetI-like"/>
</dbReference>
<proteinExistence type="inferred from homology"/>
<keyword evidence="5" id="KW-0029">Amino-acid transport</keyword>
<keyword evidence="11" id="KW-1185">Reference proteome</keyword>
<gene>
    <name evidence="10" type="ORF">GCM10011346_40770</name>
</gene>
<comment type="similarity">
    <text evidence="8">Belongs to the binding-protein-dependent transport system permease family.</text>
</comment>
<feature type="transmembrane region" description="Helical" evidence="8">
    <location>
        <begin position="206"/>
        <end position="226"/>
    </location>
</feature>
<dbReference type="InterPro" id="IPR010065">
    <property type="entry name" value="AA_ABC_transptr_permease_3TM"/>
</dbReference>
<comment type="subcellular location">
    <subcellularLocation>
        <location evidence="1 8">Cell membrane</location>
        <topology evidence="1 8">Multi-pass membrane protein</topology>
    </subcellularLocation>
</comment>
<evidence type="ECO:0000256" key="5">
    <source>
        <dbReference type="ARBA" id="ARBA00022970"/>
    </source>
</evidence>
<dbReference type="CDD" id="cd06261">
    <property type="entry name" value="TM_PBP2"/>
    <property type="match status" value="1"/>
</dbReference>
<feature type="domain" description="ABC transmembrane type-1" evidence="9">
    <location>
        <begin position="36"/>
        <end position="225"/>
    </location>
</feature>
<dbReference type="PROSITE" id="PS50928">
    <property type="entry name" value="ABC_TM1"/>
    <property type="match status" value="1"/>
</dbReference>
<name>A0ABQ2P0D4_9BACI</name>
<dbReference type="EMBL" id="BMLW01000013">
    <property type="protein sequence ID" value="GGP14903.1"/>
    <property type="molecule type" value="Genomic_DNA"/>
</dbReference>
<dbReference type="PANTHER" id="PTHR30614">
    <property type="entry name" value="MEMBRANE COMPONENT OF AMINO ACID ABC TRANSPORTER"/>
    <property type="match status" value="1"/>
</dbReference>
<dbReference type="InterPro" id="IPR035906">
    <property type="entry name" value="MetI-like_sf"/>
</dbReference>
<reference evidence="11" key="1">
    <citation type="journal article" date="2019" name="Int. J. Syst. Evol. Microbiol.">
        <title>The Global Catalogue of Microorganisms (GCM) 10K type strain sequencing project: providing services to taxonomists for standard genome sequencing and annotation.</title>
        <authorList>
            <consortium name="The Broad Institute Genomics Platform"/>
            <consortium name="The Broad Institute Genome Sequencing Center for Infectious Disease"/>
            <person name="Wu L."/>
            <person name="Ma J."/>
        </authorList>
    </citation>
    <scope>NUCLEOTIDE SEQUENCE [LARGE SCALE GENOMIC DNA]</scope>
    <source>
        <strain evidence="11">CGMCC 1.7693</strain>
    </source>
</reference>
<evidence type="ECO:0000256" key="1">
    <source>
        <dbReference type="ARBA" id="ARBA00004651"/>
    </source>
</evidence>
<evidence type="ECO:0000313" key="11">
    <source>
        <dbReference type="Proteomes" id="UP000641206"/>
    </source>
</evidence>
<dbReference type="SUPFAM" id="SSF161098">
    <property type="entry name" value="MetI-like"/>
    <property type="match status" value="1"/>
</dbReference>
<keyword evidence="3" id="KW-1003">Cell membrane</keyword>
<organism evidence="10 11">
    <name type="scientific">Oceanobacillus neutriphilus</name>
    <dbReference type="NCBI Taxonomy" id="531815"/>
    <lineage>
        <taxon>Bacteria</taxon>
        <taxon>Bacillati</taxon>
        <taxon>Bacillota</taxon>
        <taxon>Bacilli</taxon>
        <taxon>Bacillales</taxon>
        <taxon>Bacillaceae</taxon>
        <taxon>Oceanobacillus</taxon>
    </lineage>
</organism>
<evidence type="ECO:0000313" key="10">
    <source>
        <dbReference type="EMBL" id="GGP14903.1"/>
    </source>
</evidence>
<sequence length="240" mass="26901">MNNKILVKICKHTIIMKEVLTISAIFEIAPQLWRGVQITVSILIASALFAYAMSFIAGLCRLSNNFLLRKLTGFYVELFRGTSLIVQLFWLYYAVPMLFGINLGSNWWIGVIAIGLNYGAYLSEVVRSSILSVSQGQYEAATALNMSSFQRMRFIIFPQAVRMMLPEFGNYTIQILKGTSLVSLIGLTDILYYGDVMRSTSLSLSPLIYLTALIFYFILALPLIFLTRKAEKIAKKGAAS</sequence>
<dbReference type="Gene3D" id="1.10.3720.10">
    <property type="entry name" value="MetI-like"/>
    <property type="match status" value="1"/>
</dbReference>
<accession>A0ABQ2P0D4</accession>
<dbReference type="Pfam" id="PF00528">
    <property type="entry name" value="BPD_transp_1"/>
    <property type="match status" value="1"/>
</dbReference>
<evidence type="ECO:0000256" key="7">
    <source>
        <dbReference type="ARBA" id="ARBA00023136"/>
    </source>
</evidence>
<keyword evidence="6 8" id="KW-1133">Transmembrane helix</keyword>
<protein>
    <submittedName>
        <fullName evidence="10">Ectoine/hydroxyectoine ABC transporter permease subunit EhuC</fullName>
    </submittedName>
</protein>
<keyword evidence="7 8" id="KW-0472">Membrane</keyword>
<dbReference type="Proteomes" id="UP000641206">
    <property type="component" value="Unassembled WGS sequence"/>
</dbReference>
<evidence type="ECO:0000259" key="9">
    <source>
        <dbReference type="PROSITE" id="PS50928"/>
    </source>
</evidence>
<evidence type="ECO:0000256" key="4">
    <source>
        <dbReference type="ARBA" id="ARBA00022692"/>
    </source>
</evidence>